<evidence type="ECO:0000313" key="4">
    <source>
        <dbReference type="Proteomes" id="UP000830639"/>
    </source>
</evidence>
<protein>
    <submittedName>
        <fullName evidence="3">Ig-like domain-containing protein</fullName>
    </submittedName>
</protein>
<dbReference type="Pfam" id="PF17936">
    <property type="entry name" value="Big_6"/>
    <property type="match status" value="3"/>
</dbReference>
<feature type="domain" description="Bacterial Ig" evidence="2">
    <location>
        <begin position="305"/>
        <end position="385"/>
    </location>
</feature>
<evidence type="ECO:0000256" key="1">
    <source>
        <dbReference type="SAM" id="SignalP"/>
    </source>
</evidence>
<gene>
    <name evidence="3" type="ORF">MY490_06725</name>
</gene>
<evidence type="ECO:0000313" key="3">
    <source>
        <dbReference type="EMBL" id="UPM55524.1"/>
    </source>
</evidence>
<dbReference type="InterPro" id="IPR013783">
    <property type="entry name" value="Ig-like_fold"/>
</dbReference>
<dbReference type="RefSeq" id="WP_248268534.1">
    <property type="nucleotide sequence ID" value="NZ_CP096034.1"/>
</dbReference>
<dbReference type="Gene3D" id="2.60.40.10">
    <property type="entry name" value="Immunoglobulins"/>
    <property type="match status" value="3"/>
</dbReference>
<feature type="signal peptide" evidence="1">
    <location>
        <begin position="1"/>
        <end position="22"/>
    </location>
</feature>
<dbReference type="Gene3D" id="2.60.120.380">
    <property type="match status" value="1"/>
</dbReference>
<accession>A0ABY4JQC8</accession>
<feature type="domain" description="Bacterial Ig" evidence="2">
    <location>
        <begin position="222"/>
        <end position="302"/>
    </location>
</feature>
<feature type="domain" description="Bacterial Ig" evidence="2">
    <location>
        <begin position="388"/>
        <end position="466"/>
    </location>
</feature>
<reference evidence="3 4" key="1">
    <citation type="submission" date="2022-04" db="EMBL/GenBank/DDBJ databases">
        <title>Mechanism of arsenic methylation and mitigation arsenic toxicity by Bacillus sp. LH14 from an Arsenic-Contaminated Paddy Soil.</title>
        <authorList>
            <person name="Wang D."/>
        </authorList>
    </citation>
    <scope>NUCLEOTIDE SEQUENCE [LARGE SCALE GENOMIC DNA]</scope>
    <source>
        <strain evidence="3 4">LH14</strain>
    </source>
</reference>
<organism evidence="3 4">
    <name type="scientific">Gottfriedia acidiceleris</name>
    <dbReference type="NCBI Taxonomy" id="371036"/>
    <lineage>
        <taxon>Bacteria</taxon>
        <taxon>Bacillati</taxon>
        <taxon>Bacillota</taxon>
        <taxon>Bacilli</taxon>
        <taxon>Bacillales</taxon>
        <taxon>Bacillaceae</taxon>
        <taxon>Gottfriedia</taxon>
    </lineage>
</organism>
<proteinExistence type="predicted"/>
<dbReference type="Proteomes" id="UP000830639">
    <property type="component" value="Chromosome"/>
</dbReference>
<dbReference type="EMBL" id="CP096034">
    <property type="protein sequence ID" value="UPM55524.1"/>
    <property type="molecule type" value="Genomic_DNA"/>
</dbReference>
<sequence>MLNKKILSLVTLGLLVSPLSLGTVKAEGKGNELSKKMIEHQVKKPLPKGILDFHTFNQLGKEVNYARSFSVKSFNKMGTMNKGNVTSADDDFIYETEYNDEFDYADNTSYQKILIGQLLPLYDLDLHKVVVPTDGLLYVAGATNSINIDLLFAAVEKDFVESKKLVYLGSEYDDDGTEYQAYKAKAGTYYVGVMDYDNADDIDNNTEDDLYAIATGFEDNVAPNKPIINKVDNNDVVVTGKAEANSTISVKVGSTQIGTAKASSKGTYSVTIKTQKAGVTLSVYAKDSAGNTSAAATTKVVDVIAPAKPIVNKVDNNDKVVTGKAEANSTVTVKRGSTVLGTAKANSSGNYSLPIAIQSAGTKLTVTAKDAAGNVSAATTVTVVDVIAPAKPKVNRVDDNDLKVTGKAEANSTVTVRVGSTVLGTAKADSKGNFTVKIKAQKKGTIIAVTAKDAAGNTSQATTVKVVKH</sequence>
<name>A0ABY4JQC8_9BACI</name>
<keyword evidence="4" id="KW-1185">Reference proteome</keyword>
<dbReference type="InterPro" id="IPR041498">
    <property type="entry name" value="Big_6"/>
</dbReference>
<dbReference type="NCBIfam" id="NF033510">
    <property type="entry name" value="Ca_tandemer"/>
    <property type="match status" value="3"/>
</dbReference>
<keyword evidence="1" id="KW-0732">Signal</keyword>
<evidence type="ECO:0000259" key="2">
    <source>
        <dbReference type="Pfam" id="PF17936"/>
    </source>
</evidence>
<feature type="chain" id="PRO_5046407309" evidence="1">
    <location>
        <begin position="23"/>
        <end position="469"/>
    </location>
</feature>